<reference evidence="2" key="2">
    <citation type="submission" date="2021-10" db="EMBL/GenBank/DDBJ databases">
        <title>Phylogenomics reveals ancestral predisposition of the termite-cultivated fungus Termitomyces towards a domesticated lifestyle.</title>
        <authorList>
            <person name="Auxier B."/>
            <person name="Grum-Grzhimaylo A."/>
            <person name="Cardenas M.E."/>
            <person name="Lodge J.D."/>
            <person name="Laessoe T."/>
            <person name="Pedersen O."/>
            <person name="Smith M.E."/>
            <person name="Kuyper T.W."/>
            <person name="Franco-Molano E.A."/>
            <person name="Baroni T.J."/>
            <person name="Aanen D.K."/>
        </authorList>
    </citation>
    <scope>NUCLEOTIDE SEQUENCE</scope>
    <source>
        <strain evidence="2">D49</strain>
    </source>
</reference>
<dbReference type="Proteomes" id="UP000717328">
    <property type="component" value="Unassembled WGS sequence"/>
</dbReference>
<dbReference type="EMBL" id="JABCKI010000439">
    <property type="protein sequence ID" value="KAG5650485.1"/>
    <property type="molecule type" value="Genomic_DNA"/>
</dbReference>
<gene>
    <name evidence="2" type="ORF">H0H81_012076</name>
</gene>
<sequence length="820" mass="90458">MAMAAFGSAQAYSAEAIWGAEEDKRWLAPSTSKSVRSKSLQSLTISPNLDALLEFDEQIRAVWTPASPTEGDSSPQSGPTLGLPPPPRRTSRRPALSPMTMSPVASAETTPVTPRAGWTPVWNPYINEGPMGDGLGGDALLWQRPSTPSDSPLGTPKHPFALCVDSADLDHRLHDVSNAQQQPLSSLHQRARAKGKLLTLNEGEMDDDDDRVFVRRRPLLSHDEDGASSRASSCSSTTTHGPASTIDAARISISSTVYPASEVDSHPHAMYHTADTAHRESSFIDILSPELAEFMLPHRRSPSPAPAPVPARKVPATTNFLQLGERSDLIRKNRKLAQVFGQPPGPDAFPQIQDAARKALVLAPLSPLSPTRHHHRAFSDGPESPGLQASWLPALQYMNIHPRRHSAPLSPDDFSLDRPSSPTSFMDLSDDPGSAALPTPKSPVSRRPPSPSAESLFENMTPEEQAEEIRRRKREKLAKLHRFLGSRVPANLVLGVDDAPPALPPLNFTTTAPENDETKRKAWLRRRRSSSAAAFSSTWSDEVDRIKEDLNMREKAINVRRAQKMEKVFGVAPPQTLYHTHNRAPSPSFANPSSHNMVSGWTSPGENHTAFTGLRNPNRSSYLKSSKKTKDHRPGTSESSKALLPKGGSDSTDFHKRTSIVYSHYQDSLNSLNDIIDRDDRESLAELHEYLSTGDMTVPPPHQLQSFTRSPSGDRRLSNASSTKSERRRSLPTRTSIMSLASEYSITPTPRPDATDFQARRRRAAKLTQFFGVDYRELIVDVLESIENGLEHERKRGTLKPDEVEDLLGRLRNLRTKRGT</sequence>
<evidence type="ECO:0000256" key="1">
    <source>
        <dbReference type="SAM" id="MobiDB-lite"/>
    </source>
</evidence>
<name>A0A9P7GND4_9AGAR</name>
<organism evidence="2 3">
    <name type="scientific">Sphagnurus paluster</name>
    <dbReference type="NCBI Taxonomy" id="117069"/>
    <lineage>
        <taxon>Eukaryota</taxon>
        <taxon>Fungi</taxon>
        <taxon>Dikarya</taxon>
        <taxon>Basidiomycota</taxon>
        <taxon>Agaricomycotina</taxon>
        <taxon>Agaricomycetes</taxon>
        <taxon>Agaricomycetidae</taxon>
        <taxon>Agaricales</taxon>
        <taxon>Tricholomatineae</taxon>
        <taxon>Lyophyllaceae</taxon>
        <taxon>Sphagnurus</taxon>
    </lineage>
</organism>
<evidence type="ECO:0000313" key="2">
    <source>
        <dbReference type="EMBL" id="KAG5650485.1"/>
    </source>
</evidence>
<evidence type="ECO:0000313" key="3">
    <source>
        <dbReference type="Proteomes" id="UP000717328"/>
    </source>
</evidence>
<feature type="region of interest" description="Disordered" evidence="1">
    <location>
        <begin position="692"/>
        <end position="756"/>
    </location>
</feature>
<dbReference type="OrthoDB" id="354769at2759"/>
<reference evidence="2" key="1">
    <citation type="submission" date="2021-02" db="EMBL/GenBank/DDBJ databases">
        <authorList>
            <person name="Nieuwenhuis M."/>
            <person name="Van De Peppel L.J.J."/>
        </authorList>
    </citation>
    <scope>NUCLEOTIDE SEQUENCE</scope>
    <source>
        <strain evidence="2">D49</strain>
    </source>
</reference>
<comment type="caution">
    <text evidence="2">The sequence shown here is derived from an EMBL/GenBank/DDBJ whole genome shotgun (WGS) entry which is preliminary data.</text>
</comment>
<accession>A0A9P7GND4</accession>
<feature type="region of interest" description="Disordered" evidence="1">
    <location>
        <begin position="219"/>
        <end position="246"/>
    </location>
</feature>
<protein>
    <submittedName>
        <fullName evidence="2">Uncharacterized protein</fullName>
    </submittedName>
</protein>
<feature type="region of interest" description="Disordered" evidence="1">
    <location>
        <begin position="577"/>
        <end position="653"/>
    </location>
</feature>
<dbReference type="AlphaFoldDB" id="A0A9P7GND4"/>
<feature type="compositionally biased region" description="Polar residues" evidence="1">
    <location>
        <begin position="577"/>
        <end position="624"/>
    </location>
</feature>
<feature type="compositionally biased region" description="Polar residues" evidence="1">
    <location>
        <begin position="732"/>
        <end position="748"/>
    </location>
</feature>
<proteinExistence type="predicted"/>
<feature type="compositionally biased region" description="Low complexity" evidence="1">
    <location>
        <begin position="228"/>
        <end position="239"/>
    </location>
</feature>
<feature type="region of interest" description="Disordered" evidence="1">
    <location>
        <begin position="65"/>
        <end position="118"/>
    </location>
</feature>
<feature type="region of interest" description="Disordered" evidence="1">
    <location>
        <begin position="403"/>
        <end position="466"/>
    </location>
</feature>
<keyword evidence="3" id="KW-1185">Reference proteome</keyword>